<proteinExistence type="predicted"/>
<accession>A0A3R6VSN0</accession>
<keyword evidence="2" id="KW-1185">Reference proteome</keyword>
<comment type="caution">
    <text evidence="1">The sequence shown here is derived from an EMBL/GenBank/DDBJ whole genome shotgun (WGS) entry which is preliminary data.</text>
</comment>
<dbReference type="Proteomes" id="UP000285060">
    <property type="component" value="Unassembled WGS sequence"/>
</dbReference>
<dbReference type="EMBL" id="QUSY01001169">
    <property type="protein sequence ID" value="RHY25838.1"/>
    <property type="molecule type" value="Genomic_DNA"/>
</dbReference>
<reference evidence="1 2" key="1">
    <citation type="submission" date="2018-08" db="EMBL/GenBank/DDBJ databases">
        <title>Aphanomyces genome sequencing and annotation.</title>
        <authorList>
            <person name="Minardi D."/>
            <person name="Oidtmann B."/>
            <person name="Van Der Giezen M."/>
            <person name="Studholme D.J."/>
        </authorList>
    </citation>
    <scope>NUCLEOTIDE SEQUENCE [LARGE SCALE GENOMIC DNA]</scope>
    <source>
        <strain evidence="1 2">NJM0002</strain>
    </source>
</reference>
<name>A0A3R6VSN0_9STRA</name>
<gene>
    <name evidence="1" type="ORF">DYB32_008053</name>
</gene>
<sequence length="58" mass="6136">HGAPPAAKTVLESLPKVHISQHNSCPVCRYELPTDDQEYETARAAASANTPANSTMAS</sequence>
<feature type="non-terminal residue" evidence="1">
    <location>
        <position position="1"/>
    </location>
</feature>
<dbReference type="AlphaFoldDB" id="A0A3R6VSN0"/>
<evidence type="ECO:0008006" key="3">
    <source>
        <dbReference type="Google" id="ProtNLM"/>
    </source>
</evidence>
<protein>
    <recommendedName>
        <fullName evidence="3">RING-type domain-containing protein</fullName>
    </recommendedName>
</protein>
<evidence type="ECO:0000313" key="1">
    <source>
        <dbReference type="EMBL" id="RHY25838.1"/>
    </source>
</evidence>
<evidence type="ECO:0000313" key="2">
    <source>
        <dbReference type="Proteomes" id="UP000285060"/>
    </source>
</evidence>
<organism evidence="1 2">
    <name type="scientific">Aphanomyces invadans</name>
    <dbReference type="NCBI Taxonomy" id="157072"/>
    <lineage>
        <taxon>Eukaryota</taxon>
        <taxon>Sar</taxon>
        <taxon>Stramenopiles</taxon>
        <taxon>Oomycota</taxon>
        <taxon>Saprolegniomycetes</taxon>
        <taxon>Saprolegniales</taxon>
        <taxon>Verrucalvaceae</taxon>
        <taxon>Aphanomyces</taxon>
    </lineage>
</organism>